<organism evidence="2 3">
    <name type="scientific">Araneus ventricosus</name>
    <name type="common">Orbweaver spider</name>
    <name type="synonym">Epeira ventricosa</name>
    <dbReference type="NCBI Taxonomy" id="182803"/>
    <lineage>
        <taxon>Eukaryota</taxon>
        <taxon>Metazoa</taxon>
        <taxon>Ecdysozoa</taxon>
        <taxon>Arthropoda</taxon>
        <taxon>Chelicerata</taxon>
        <taxon>Arachnida</taxon>
        <taxon>Araneae</taxon>
        <taxon>Araneomorphae</taxon>
        <taxon>Entelegynae</taxon>
        <taxon>Araneoidea</taxon>
        <taxon>Araneidae</taxon>
        <taxon>Araneus</taxon>
    </lineage>
</organism>
<accession>A0A4Y2VZP2</accession>
<reference evidence="2 3" key="1">
    <citation type="journal article" date="2019" name="Sci. Rep.">
        <title>Orb-weaving spider Araneus ventricosus genome elucidates the spidroin gene catalogue.</title>
        <authorList>
            <person name="Kono N."/>
            <person name="Nakamura H."/>
            <person name="Ohtoshi R."/>
            <person name="Moran D.A.P."/>
            <person name="Shinohara A."/>
            <person name="Yoshida Y."/>
            <person name="Fujiwara M."/>
            <person name="Mori M."/>
            <person name="Tomita M."/>
            <person name="Arakawa K."/>
        </authorList>
    </citation>
    <scope>NUCLEOTIDE SEQUENCE [LARGE SCALE GENOMIC DNA]</scope>
</reference>
<dbReference type="Proteomes" id="UP000499080">
    <property type="component" value="Unassembled WGS sequence"/>
</dbReference>
<protein>
    <submittedName>
        <fullName evidence="2">Uncharacterized protein</fullName>
    </submittedName>
</protein>
<comment type="caution">
    <text evidence="2">The sequence shown here is derived from an EMBL/GenBank/DDBJ whole genome shotgun (WGS) entry which is preliminary data.</text>
</comment>
<keyword evidence="3" id="KW-1185">Reference proteome</keyword>
<evidence type="ECO:0000313" key="2">
    <source>
        <dbReference type="EMBL" id="GBO29360.1"/>
    </source>
</evidence>
<evidence type="ECO:0000313" key="3">
    <source>
        <dbReference type="Proteomes" id="UP000499080"/>
    </source>
</evidence>
<feature type="region of interest" description="Disordered" evidence="1">
    <location>
        <begin position="71"/>
        <end position="95"/>
    </location>
</feature>
<dbReference type="EMBL" id="BGPR01052524">
    <property type="protein sequence ID" value="GBO29360.1"/>
    <property type="molecule type" value="Genomic_DNA"/>
</dbReference>
<sequence length="95" mass="10952">MSLLIDCRSETNLVHQTDQNPFGLAETMLDQQTEVDEMVLELQPFNIRPVKNETEGASRIRGRPLNRVIGQREYDYPEGKDRGLHHSSTPRRSEC</sequence>
<evidence type="ECO:0000256" key="1">
    <source>
        <dbReference type="SAM" id="MobiDB-lite"/>
    </source>
</evidence>
<feature type="compositionally biased region" description="Basic and acidic residues" evidence="1">
    <location>
        <begin position="71"/>
        <end position="84"/>
    </location>
</feature>
<proteinExistence type="predicted"/>
<name>A0A4Y2VZP2_ARAVE</name>
<dbReference type="AlphaFoldDB" id="A0A4Y2VZP2"/>
<gene>
    <name evidence="2" type="ORF">AVEN_195977_1</name>
</gene>